<reference evidence="10" key="1">
    <citation type="journal article" date="2010" name="BMC Genomics">
        <title>Clostridium sticklandii, a specialist in amino acid degradation:revisiting its metabolism through its genome sequence.</title>
        <authorList>
            <person name="Fonknechten N."/>
            <person name="Chaussonnerie S."/>
            <person name="Tricot S."/>
            <person name="Lajus A."/>
            <person name="Andreesen J.R."/>
            <person name="Perchat N."/>
            <person name="Pelletier E."/>
            <person name="Gouyvenoux M."/>
            <person name="Barbe V."/>
            <person name="Salanoubat M."/>
            <person name="Le Paslier D."/>
            <person name="Weissenbach J."/>
            <person name="Cohen G.N."/>
            <person name="Kreimeyer A."/>
        </authorList>
    </citation>
    <scope>NUCLEOTIDE SEQUENCE [LARGE SCALE GENOMIC DNA]</scope>
    <source>
        <strain evidence="10">ATCC 12662 / DSM 519 / JCM 1433 / CCUG 9281 / NCIMB 10654 / HF</strain>
    </source>
</reference>
<dbReference type="KEGG" id="cst:CLOST_0083"/>
<dbReference type="PANTHER" id="PTHR43163:SF6">
    <property type="entry name" value="DIPEPTIDE TRANSPORT SYSTEM PERMEASE PROTEIN DPPB-RELATED"/>
    <property type="match status" value="1"/>
</dbReference>
<dbReference type="InterPro" id="IPR035906">
    <property type="entry name" value="MetI-like_sf"/>
</dbReference>
<feature type="domain" description="ABC transmembrane type-1" evidence="8">
    <location>
        <begin position="95"/>
        <end position="305"/>
    </location>
</feature>
<comment type="subcellular location">
    <subcellularLocation>
        <location evidence="1 7">Cell membrane</location>
        <topology evidence="1 7">Multi-pass membrane protein</topology>
    </subcellularLocation>
</comment>
<dbReference type="InterPro" id="IPR000515">
    <property type="entry name" value="MetI-like"/>
</dbReference>
<dbReference type="GO" id="GO:0005886">
    <property type="term" value="C:plasma membrane"/>
    <property type="evidence" value="ECO:0007669"/>
    <property type="project" value="UniProtKB-SubCell"/>
</dbReference>
<keyword evidence="6 7" id="KW-0472">Membrane</keyword>
<organism evidence="9 10">
    <name type="scientific">Acetoanaerobium sticklandii (strain ATCC 12662 / DSM 519 / JCM 1433 / CCUG 9281 / NCIMB 10654 / HF)</name>
    <name type="common">Clostridium sticklandii</name>
    <dbReference type="NCBI Taxonomy" id="499177"/>
    <lineage>
        <taxon>Bacteria</taxon>
        <taxon>Bacillati</taxon>
        <taxon>Bacillota</taxon>
        <taxon>Clostridia</taxon>
        <taxon>Peptostreptococcales</taxon>
        <taxon>Filifactoraceae</taxon>
        <taxon>Acetoanaerobium</taxon>
    </lineage>
</organism>
<evidence type="ECO:0000256" key="6">
    <source>
        <dbReference type="ARBA" id="ARBA00023136"/>
    </source>
</evidence>
<dbReference type="CDD" id="cd06261">
    <property type="entry name" value="TM_PBP2"/>
    <property type="match status" value="1"/>
</dbReference>
<keyword evidence="4 7" id="KW-0812">Transmembrane</keyword>
<feature type="transmembrane region" description="Helical" evidence="7">
    <location>
        <begin position="175"/>
        <end position="195"/>
    </location>
</feature>
<dbReference type="Pfam" id="PF19300">
    <property type="entry name" value="BPD_transp_1_N"/>
    <property type="match status" value="1"/>
</dbReference>
<evidence type="ECO:0000256" key="7">
    <source>
        <dbReference type="RuleBase" id="RU363032"/>
    </source>
</evidence>
<dbReference type="Gene3D" id="1.10.3720.10">
    <property type="entry name" value="MetI-like"/>
    <property type="match status" value="1"/>
</dbReference>
<comment type="similarity">
    <text evidence="7">Belongs to the binding-protein-dependent transport system permease family.</text>
</comment>
<evidence type="ECO:0000256" key="3">
    <source>
        <dbReference type="ARBA" id="ARBA00022475"/>
    </source>
</evidence>
<sequence length="315" mass="35184">MLDYIIKRSARGILVIFIIILFSFFIIHMMPGDPVMTMLGDKATPEQINSMRKELNLDKPLIEQFLTWIFGFIKLDMGNSLIWQEPVIDIIISRIEPTLILALMATMISVIIGVPVGIKASREHNMIFDKFFSVASLVSISLPAFWIAIIFIHILGVKINLFPVAGYRNIESAGLLISIYDLMLPSIVLGVMHSGQIARMTRTQMIDILQQDYLKTARAKGLSENKVIHIHAFINALSSIIMVVSFGFAALLGGAAVIEQIFNIPGTGNLVITAVNNRDYPLIQGVLLFIGTIFVFTNMFVDILCTLINPRTRFE</sequence>
<evidence type="ECO:0000313" key="10">
    <source>
        <dbReference type="Proteomes" id="UP000007041"/>
    </source>
</evidence>
<evidence type="ECO:0000256" key="4">
    <source>
        <dbReference type="ARBA" id="ARBA00022692"/>
    </source>
</evidence>
<dbReference type="InterPro" id="IPR045621">
    <property type="entry name" value="BPD_transp_1_N"/>
</dbReference>
<dbReference type="HOGENOM" id="CLU_036879_0_0_9"/>
<name>E3PR78_ACESD</name>
<feature type="transmembrane region" description="Helical" evidence="7">
    <location>
        <begin position="12"/>
        <end position="30"/>
    </location>
</feature>
<feature type="transmembrane region" description="Helical" evidence="7">
    <location>
        <begin position="99"/>
        <end position="118"/>
    </location>
</feature>
<accession>E3PR78</accession>
<keyword evidence="5 7" id="KW-1133">Transmembrane helix</keyword>
<dbReference type="SUPFAM" id="SSF161098">
    <property type="entry name" value="MetI-like"/>
    <property type="match status" value="1"/>
</dbReference>
<keyword evidence="10" id="KW-1185">Reference proteome</keyword>
<feature type="transmembrane region" description="Helical" evidence="7">
    <location>
        <begin position="130"/>
        <end position="155"/>
    </location>
</feature>
<dbReference type="Proteomes" id="UP000007041">
    <property type="component" value="Chromosome"/>
</dbReference>
<gene>
    <name evidence="9" type="primary">dppB</name>
    <name evidence="9" type="ordered locus">CLOST_0083</name>
</gene>
<dbReference type="PANTHER" id="PTHR43163">
    <property type="entry name" value="DIPEPTIDE TRANSPORT SYSTEM PERMEASE PROTEIN DPPB-RELATED"/>
    <property type="match status" value="1"/>
</dbReference>
<dbReference type="STRING" id="1511.CLOST_0083"/>
<evidence type="ECO:0000256" key="1">
    <source>
        <dbReference type="ARBA" id="ARBA00004651"/>
    </source>
</evidence>
<evidence type="ECO:0000256" key="5">
    <source>
        <dbReference type="ARBA" id="ARBA00022989"/>
    </source>
</evidence>
<dbReference type="PROSITE" id="PS50928">
    <property type="entry name" value="ABC_TM1"/>
    <property type="match status" value="1"/>
</dbReference>
<evidence type="ECO:0000256" key="2">
    <source>
        <dbReference type="ARBA" id="ARBA00022448"/>
    </source>
</evidence>
<keyword evidence="2 7" id="KW-0813">Transport</keyword>
<protein>
    <submittedName>
        <fullName evidence="9">Dipeptide transporter membrane component of ABC superfamily</fullName>
    </submittedName>
</protein>
<evidence type="ECO:0000259" key="8">
    <source>
        <dbReference type="PROSITE" id="PS50928"/>
    </source>
</evidence>
<dbReference type="Pfam" id="PF00528">
    <property type="entry name" value="BPD_transp_1"/>
    <property type="match status" value="1"/>
</dbReference>
<dbReference type="AlphaFoldDB" id="E3PR78"/>
<dbReference type="EMBL" id="FP565809">
    <property type="protein sequence ID" value="CBH20213.1"/>
    <property type="molecule type" value="Genomic_DNA"/>
</dbReference>
<dbReference type="eggNOG" id="COG0601">
    <property type="taxonomic scope" value="Bacteria"/>
</dbReference>
<feature type="transmembrane region" description="Helical" evidence="7">
    <location>
        <begin position="282"/>
        <end position="308"/>
    </location>
</feature>
<dbReference type="GO" id="GO:0055085">
    <property type="term" value="P:transmembrane transport"/>
    <property type="evidence" value="ECO:0007669"/>
    <property type="project" value="InterPro"/>
</dbReference>
<feature type="transmembrane region" description="Helical" evidence="7">
    <location>
        <begin position="232"/>
        <end position="262"/>
    </location>
</feature>
<proteinExistence type="inferred from homology"/>
<keyword evidence="3" id="KW-1003">Cell membrane</keyword>
<evidence type="ECO:0000313" key="9">
    <source>
        <dbReference type="EMBL" id="CBH20213.1"/>
    </source>
</evidence>